<organism evidence="1">
    <name type="scientific">Oryza glumipatula</name>
    <dbReference type="NCBI Taxonomy" id="40148"/>
    <lineage>
        <taxon>Eukaryota</taxon>
        <taxon>Viridiplantae</taxon>
        <taxon>Streptophyta</taxon>
        <taxon>Embryophyta</taxon>
        <taxon>Tracheophyta</taxon>
        <taxon>Spermatophyta</taxon>
        <taxon>Magnoliopsida</taxon>
        <taxon>Liliopsida</taxon>
        <taxon>Poales</taxon>
        <taxon>Poaceae</taxon>
        <taxon>BOP clade</taxon>
        <taxon>Oryzoideae</taxon>
        <taxon>Oryzeae</taxon>
        <taxon>Oryzinae</taxon>
        <taxon>Oryza</taxon>
    </lineage>
</organism>
<keyword evidence="2" id="KW-1185">Reference proteome</keyword>
<dbReference type="AlphaFoldDB" id="A0A0E0BTC5"/>
<dbReference type="EnsemblPlants" id="OGLUM12G15320.1">
    <property type="protein sequence ID" value="OGLUM12G15320.1"/>
    <property type="gene ID" value="OGLUM12G15320"/>
</dbReference>
<name>A0A0E0BTC5_9ORYZ</name>
<dbReference type="Gramene" id="OGLUM12G15320.1">
    <property type="protein sequence ID" value="OGLUM12G15320.1"/>
    <property type="gene ID" value="OGLUM12G15320"/>
</dbReference>
<dbReference type="HOGENOM" id="CLU_2546291_0_0_1"/>
<reference evidence="1" key="1">
    <citation type="submission" date="2015-04" db="UniProtKB">
        <authorList>
            <consortium name="EnsemblPlants"/>
        </authorList>
    </citation>
    <scope>IDENTIFICATION</scope>
</reference>
<sequence length="83" mass="9188">MWMDEALNYGKGLTPKFNSRSWVWSGVVELPKPSSITLVHFMRELHPAPLPVLVELKLFGRAPAPGGVELELELCQTCPKSVG</sequence>
<evidence type="ECO:0000313" key="2">
    <source>
        <dbReference type="Proteomes" id="UP000026961"/>
    </source>
</evidence>
<dbReference type="Proteomes" id="UP000026961">
    <property type="component" value="Chromosome 12"/>
</dbReference>
<accession>A0A0E0BTC5</accession>
<evidence type="ECO:0000313" key="1">
    <source>
        <dbReference type="EnsemblPlants" id="OGLUM12G15320.1"/>
    </source>
</evidence>
<reference evidence="1" key="2">
    <citation type="submission" date="2018-05" db="EMBL/GenBank/DDBJ databases">
        <title>OgluRS3 (Oryza glumaepatula Reference Sequence Version 3).</title>
        <authorList>
            <person name="Zhang J."/>
            <person name="Kudrna D."/>
            <person name="Lee S."/>
            <person name="Talag J."/>
            <person name="Welchert J."/>
            <person name="Wing R.A."/>
        </authorList>
    </citation>
    <scope>NUCLEOTIDE SEQUENCE [LARGE SCALE GENOMIC DNA]</scope>
</reference>
<proteinExistence type="predicted"/>
<protein>
    <submittedName>
        <fullName evidence="1">Uncharacterized protein</fullName>
    </submittedName>
</protein>